<dbReference type="Pfam" id="PF04242">
    <property type="entry name" value="DUF424"/>
    <property type="match status" value="1"/>
</dbReference>
<evidence type="ECO:0000313" key="8">
    <source>
        <dbReference type="EMBL" id="AMN16270.1"/>
    </source>
</evidence>
<dbReference type="EMBL" id="KU738898">
    <property type="protein sequence ID" value="AMN15580.1"/>
    <property type="molecule type" value="Genomic_DNA"/>
</dbReference>
<reference evidence="2" key="2">
    <citation type="journal article" date="2016" name="Genome Announc.">
        <title>Complete Genome Sequences of Seven Helicoverpa armigera SNPV-AC53-Derived Strains.</title>
        <authorList>
            <person name="Noune C."/>
            <person name="Hauxwell C."/>
        </authorList>
    </citation>
    <scope>NUCLEOTIDE SEQUENCE</scope>
    <source>
        <strain evidence="2">AC53C3</strain>
        <strain evidence="3">AC53C5</strain>
        <strain evidence="4">AC53C6</strain>
        <strain evidence="5">AC53C9</strain>
        <strain evidence="6">AC53T2</strain>
        <strain evidence="9">AC53T5</strain>
    </source>
</reference>
<dbReference type="InterPro" id="IPR007355">
    <property type="entry name" value="DUF424"/>
</dbReference>
<dbReference type="EMBL" id="KU738899">
    <property type="protein sequence ID" value="AMN15718.1"/>
    <property type="molecule type" value="Genomic_DNA"/>
</dbReference>
<protein>
    <submittedName>
        <fullName evidence="1">ORF25</fullName>
    </submittedName>
</protein>
<dbReference type="EMBL" id="KU738904">
    <property type="protein sequence ID" value="AMN16408.1"/>
    <property type="molecule type" value="Genomic_DNA"/>
</dbReference>
<dbReference type="EMBL" id="KU738897">
    <property type="protein sequence ID" value="AMN15442.1"/>
    <property type="molecule type" value="Genomic_DNA"/>
</dbReference>
<evidence type="ECO:0000313" key="5">
    <source>
        <dbReference type="EMBL" id="AMN15856.1"/>
    </source>
</evidence>
<evidence type="ECO:0000313" key="9">
    <source>
        <dbReference type="EMBL" id="AMN16408.1"/>
    </source>
</evidence>
<sequence>MEYNCNNLLKHTPYSNKLNLSFKRYMITLSLAKGVVPSLATLESVKELQKLKFQIDPVTNYISNALDYEMIVQNDDLSVIHVLERDTKRYVGQIKLTFEIDNTMHITTLPVATDYSEQNKLDQAAVVVDDQYNSPLVFHDNSTLNNSSELWNIPSTNK</sequence>
<evidence type="ECO:0000313" key="2">
    <source>
        <dbReference type="EMBL" id="AMN15442.1"/>
    </source>
</evidence>
<dbReference type="EMBL" id="KU738903">
    <property type="protein sequence ID" value="AMN16270.1"/>
    <property type="molecule type" value="Genomic_DNA"/>
</dbReference>
<reference evidence="1" key="3">
    <citation type="submission" date="2016-08" db="EMBL/GenBank/DDBJ databases">
        <authorList>
            <person name="Seilhamer J.J."/>
        </authorList>
    </citation>
    <scope>NUCLEOTIDE SEQUENCE</scope>
    <source>
        <strain evidence="1">AC53</strain>
        <strain evidence="7">AC53T4.1</strain>
        <strain evidence="8">AC53T4.2</strain>
    </source>
</reference>
<name>A0A075TS97_9ABAC</name>
<evidence type="ECO:0000313" key="3">
    <source>
        <dbReference type="EMBL" id="AMN15580.1"/>
    </source>
</evidence>
<reference evidence="1" key="1">
    <citation type="journal article" date="2015" name="Genome Announc.">
        <title>Complete Genome Sequences of Helicoverpa armigera Single Nucleopolyhedrovirus Strains AC53 and H25EA1 from Australia.</title>
        <authorList>
            <person name="Noune C."/>
            <person name="Hauxwell C."/>
        </authorList>
    </citation>
    <scope>NUCLEOTIDE SEQUENCE</scope>
    <source>
        <strain evidence="1">AC53</strain>
    </source>
</reference>
<dbReference type="EMBL" id="KU738902">
    <property type="protein sequence ID" value="AMN16132.1"/>
    <property type="molecule type" value="Genomic_DNA"/>
</dbReference>
<proteinExistence type="predicted"/>
<evidence type="ECO:0000313" key="7">
    <source>
        <dbReference type="EMBL" id="AMN16132.1"/>
    </source>
</evidence>
<dbReference type="EMBL" id="KJ909666">
    <property type="protein sequence ID" value="AIG63067.1"/>
    <property type="molecule type" value="Genomic_DNA"/>
</dbReference>
<dbReference type="EMBL" id="KU738900">
    <property type="protein sequence ID" value="AMN15856.1"/>
    <property type="molecule type" value="Genomic_DNA"/>
</dbReference>
<evidence type="ECO:0000313" key="6">
    <source>
        <dbReference type="EMBL" id="AMN15994.1"/>
    </source>
</evidence>
<dbReference type="EMBL" id="KU738901">
    <property type="protein sequence ID" value="AMN15994.1"/>
    <property type="molecule type" value="Genomic_DNA"/>
</dbReference>
<accession>A0A075TS97</accession>
<gene>
    <name evidence="1" type="ORF">HaSNPV-AC53_025</name>
</gene>
<organism evidence="1">
    <name type="scientific">Helicoverpa SNPV AC53</name>
    <dbReference type="NCBI Taxonomy" id="1569367"/>
    <lineage>
        <taxon>Viruses</taxon>
        <taxon>Viruses incertae sedis</taxon>
        <taxon>Naldaviricetes</taxon>
        <taxon>Lefavirales</taxon>
        <taxon>Baculoviridae</taxon>
        <taxon>Alphabaculovirus</taxon>
        <taxon>Alphabaculovirus helarmigerae</taxon>
    </lineage>
</organism>
<evidence type="ECO:0000313" key="4">
    <source>
        <dbReference type="EMBL" id="AMN15718.1"/>
    </source>
</evidence>
<evidence type="ECO:0000313" key="1">
    <source>
        <dbReference type="EMBL" id="AIG63067.1"/>
    </source>
</evidence>